<comment type="similarity">
    <text evidence="1">Belongs to the helicase family. DnaB subfamily.</text>
</comment>
<dbReference type="GO" id="GO:0043139">
    <property type="term" value="F:5'-3' DNA helicase activity"/>
    <property type="evidence" value="ECO:0007669"/>
    <property type="project" value="UniProtKB-EC"/>
</dbReference>
<dbReference type="InterPro" id="IPR007694">
    <property type="entry name" value="DNA_helicase_DnaB-like_C"/>
</dbReference>
<dbReference type="PANTHER" id="PTHR30153">
    <property type="entry name" value="REPLICATIVE DNA HELICASE DNAB"/>
    <property type="match status" value="1"/>
</dbReference>
<dbReference type="SUPFAM" id="SSF52540">
    <property type="entry name" value="P-loop containing nucleoside triphosphate hydrolases"/>
    <property type="match status" value="1"/>
</dbReference>
<dbReference type="Gene3D" id="1.10.860.10">
    <property type="entry name" value="DNAb Helicase, Chain A"/>
    <property type="match status" value="1"/>
</dbReference>
<dbReference type="Pfam" id="PF00772">
    <property type="entry name" value="DnaB"/>
    <property type="match status" value="1"/>
</dbReference>
<gene>
    <name evidence="13" type="primary">dnaC_1</name>
    <name evidence="13" type="ORF">ERS852470_03278</name>
</gene>
<keyword evidence="2" id="KW-0639">Primosome</keyword>
<dbReference type="InterPro" id="IPR007693">
    <property type="entry name" value="DNA_helicase_DnaB-like_N"/>
</dbReference>
<dbReference type="GO" id="GO:1990077">
    <property type="term" value="C:primosome complex"/>
    <property type="evidence" value="ECO:0007669"/>
    <property type="project" value="UniProtKB-KW"/>
</dbReference>
<dbReference type="SUPFAM" id="SSF48024">
    <property type="entry name" value="N-terminal domain of DnaB helicase"/>
    <property type="match status" value="1"/>
</dbReference>
<comment type="catalytic activity">
    <reaction evidence="11">
        <text>ATP + H2O = ADP + phosphate + H(+)</text>
        <dbReference type="Rhea" id="RHEA:13065"/>
        <dbReference type="ChEBI" id="CHEBI:15377"/>
        <dbReference type="ChEBI" id="CHEBI:15378"/>
        <dbReference type="ChEBI" id="CHEBI:30616"/>
        <dbReference type="ChEBI" id="CHEBI:43474"/>
        <dbReference type="ChEBI" id="CHEBI:456216"/>
        <dbReference type="EC" id="5.6.2.3"/>
    </reaction>
</comment>
<dbReference type="GO" id="GO:0005524">
    <property type="term" value="F:ATP binding"/>
    <property type="evidence" value="ECO:0007669"/>
    <property type="project" value="UniProtKB-KW"/>
</dbReference>
<dbReference type="InterPro" id="IPR016136">
    <property type="entry name" value="DNA_helicase_N/primase_C"/>
</dbReference>
<evidence type="ECO:0000256" key="9">
    <source>
        <dbReference type="ARBA" id="ARBA00023235"/>
    </source>
</evidence>
<organism evidence="13 14">
    <name type="scientific">Clostridium disporicum</name>
    <dbReference type="NCBI Taxonomy" id="84024"/>
    <lineage>
        <taxon>Bacteria</taxon>
        <taxon>Bacillati</taxon>
        <taxon>Bacillota</taxon>
        <taxon>Clostridia</taxon>
        <taxon>Eubacteriales</taxon>
        <taxon>Clostridiaceae</taxon>
        <taxon>Clostridium</taxon>
    </lineage>
</organism>
<dbReference type="AlphaFoldDB" id="A0A174HS65"/>
<evidence type="ECO:0000256" key="7">
    <source>
        <dbReference type="ARBA" id="ARBA00022840"/>
    </source>
</evidence>
<keyword evidence="4" id="KW-0547">Nucleotide-binding</keyword>
<protein>
    <recommendedName>
        <fullName evidence="10">DNA 5'-3' helicase</fullName>
        <ecNumber evidence="10">5.6.2.3</ecNumber>
    </recommendedName>
</protein>
<dbReference type="GO" id="GO:0003677">
    <property type="term" value="F:DNA binding"/>
    <property type="evidence" value="ECO:0007669"/>
    <property type="project" value="UniProtKB-KW"/>
</dbReference>
<evidence type="ECO:0000256" key="11">
    <source>
        <dbReference type="ARBA" id="ARBA00048954"/>
    </source>
</evidence>
<dbReference type="InterPro" id="IPR036185">
    <property type="entry name" value="DNA_heli_DnaB-like_N_sf"/>
</dbReference>
<reference evidence="13 14" key="1">
    <citation type="submission" date="2015-09" db="EMBL/GenBank/DDBJ databases">
        <authorList>
            <consortium name="Pathogen Informatics"/>
        </authorList>
    </citation>
    <scope>NUCLEOTIDE SEQUENCE [LARGE SCALE GENOMIC DNA]</scope>
    <source>
        <strain evidence="13 14">2789STDY5834855</strain>
    </source>
</reference>
<sequence length="443" mass="51043">MVRQELITLEQEVLGGPIIDNSLYHHLKENVKERMFVVPEHKEIFKFISEMFEKGLEVSVTDILVYADKNTAQMGGTSYIAEIVSSTVNNVAYPQKIKFFVDEYRKRMIKESYTRVINSNTVDEMIDITKKTLENVYKCEMTKELDTECIYNNYLIEIENYNKSQGFKSNFYSLDEIVGKFQRGRLITVFARSGVGKSTFAIQTASNMVIQGNRVVYGSGEMSVKEVLDKISSSKLNIKHSKFTENTLTREEKDKVNSLMVKLMENRFYITNETDINKFLNEVRLYKLKNGLDVLFVDYVNKYVTGISGITLTEKIGQVTSILKEFALKEKVCVVLLAQANRKSDGNSNLEYYEKLEVNDIQDSARIEQDSDQVIALYRNIKLDNPQIRENLNKEGKLDYNSKKAEKNPNCINLTVLKNRHGKKGTIALNWDGDYSRISNFMR</sequence>
<keyword evidence="3" id="KW-0235">DNA replication</keyword>
<dbReference type="GO" id="GO:0006269">
    <property type="term" value="P:DNA replication, synthesis of primer"/>
    <property type="evidence" value="ECO:0007669"/>
    <property type="project" value="UniProtKB-KW"/>
</dbReference>
<dbReference type="SMART" id="SM00382">
    <property type="entry name" value="AAA"/>
    <property type="match status" value="1"/>
</dbReference>
<evidence type="ECO:0000256" key="4">
    <source>
        <dbReference type="ARBA" id="ARBA00022741"/>
    </source>
</evidence>
<feature type="domain" description="SF4 helicase" evidence="12">
    <location>
        <begin position="160"/>
        <end position="443"/>
    </location>
</feature>
<dbReference type="GO" id="GO:0005829">
    <property type="term" value="C:cytosol"/>
    <property type="evidence" value="ECO:0007669"/>
    <property type="project" value="TreeGrafter"/>
</dbReference>
<dbReference type="Proteomes" id="UP000095558">
    <property type="component" value="Unassembled WGS sequence"/>
</dbReference>
<dbReference type="GO" id="GO:0016887">
    <property type="term" value="F:ATP hydrolysis activity"/>
    <property type="evidence" value="ECO:0007669"/>
    <property type="project" value="RHEA"/>
</dbReference>
<evidence type="ECO:0000256" key="5">
    <source>
        <dbReference type="ARBA" id="ARBA00022801"/>
    </source>
</evidence>
<dbReference type="Pfam" id="PF03796">
    <property type="entry name" value="DnaB_C"/>
    <property type="match status" value="1"/>
</dbReference>
<evidence type="ECO:0000256" key="6">
    <source>
        <dbReference type="ARBA" id="ARBA00022806"/>
    </source>
</evidence>
<dbReference type="InterPro" id="IPR027417">
    <property type="entry name" value="P-loop_NTPase"/>
</dbReference>
<dbReference type="EMBL" id="CYZV01000048">
    <property type="protein sequence ID" value="CUO75685.1"/>
    <property type="molecule type" value="Genomic_DNA"/>
</dbReference>
<evidence type="ECO:0000256" key="8">
    <source>
        <dbReference type="ARBA" id="ARBA00023125"/>
    </source>
</evidence>
<evidence type="ECO:0000256" key="3">
    <source>
        <dbReference type="ARBA" id="ARBA00022705"/>
    </source>
</evidence>
<evidence type="ECO:0000256" key="1">
    <source>
        <dbReference type="ARBA" id="ARBA00008428"/>
    </source>
</evidence>
<dbReference type="InterPro" id="IPR003593">
    <property type="entry name" value="AAA+_ATPase"/>
</dbReference>
<evidence type="ECO:0000313" key="14">
    <source>
        <dbReference type="Proteomes" id="UP000095558"/>
    </source>
</evidence>
<keyword evidence="9" id="KW-0413">Isomerase</keyword>
<evidence type="ECO:0000256" key="2">
    <source>
        <dbReference type="ARBA" id="ARBA00022515"/>
    </source>
</evidence>
<dbReference type="RefSeq" id="WP_055277818.1">
    <property type="nucleotide sequence ID" value="NZ_CYZV01000048.1"/>
</dbReference>
<proteinExistence type="inferred from homology"/>
<dbReference type="Gene3D" id="3.40.50.300">
    <property type="entry name" value="P-loop containing nucleotide triphosphate hydrolases"/>
    <property type="match status" value="1"/>
</dbReference>
<name>A0A174HS65_9CLOT</name>
<dbReference type="EC" id="5.6.2.3" evidence="10"/>
<dbReference type="PANTHER" id="PTHR30153:SF2">
    <property type="entry name" value="REPLICATIVE DNA HELICASE"/>
    <property type="match status" value="1"/>
</dbReference>
<keyword evidence="6 13" id="KW-0347">Helicase</keyword>
<evidence type="ECO:0000256" key="10">
    <source>
        <dbReference type="ARBA" id="ARBA00044969"/>
    </source>
</evidence>
<keyword evidence="5 13" id="KW-0378">Hydrolase</keyword>
<evidence type="ECO:0000313" key="13">
    <source>
        <dbReference type="EMBL" id="CUO75685.1"/>
    </source>
</evidence>
<keyword evidence="8" id="KW-0238">DNA-binding</keyword>
<keyword evidence="7" id="KW-0067">ATP-binding</keyword>
<dbReference type="PROSITE" id="PS51199">
    <property type="entry name" value="SF4_HELICASE"/>
    <property type="match status" value="1"/>
</dbReference>
<dbReference type="OrthoDB" id="1899455at2"/>
<evidence type="ECO:0000259" key="12">
    <source>
        <dbReference type="PROSITE" id="PS51199"/>
    </source>
</evidence>
<accession>A0A174HS65</accession>